<organism evidence="2">
    <name type="scientific">Arion vulgaris</name>
    <dbReference type="NCBI Taxonomy" id="1028688"/>
    <lineage>
        <taxon>Eukaryota</taxon>
        <taxon>Metazoa</taxon>
        <taxon>Spiralia</taxon>
        <taxon>Lophotrochozoa</taxon>
        <taxon>Mollusca</taxon>
        <taxon>Gastropoda</taxon>
        <taxon>Heterobranchia</taxon>
        <taxon>Euthyneura</taxon>
        <taxon>Panpulmonata</taxon>
        <taxon>Eupulmonata</taxon>
        <taxon>Stylommatophora</taxon>
        <taxon>Helicina</taxon>
        <taxon>Arionoidea</taxon>
        <taxon>Arionidae</taxon>
        <taxon>Arion</taxon>
    </lineage>
</organism>
<gene>
    <name evidence="2" type="primary">ORF219275</name>
</gene>
<proteinExistence type="predicted"/>
<feature type="region of interest" description="Disordered" evidence="1">
    <location>
        <begin position="61"/>
        <end position="86"/>
    </location>
</feature>
<protein>
    <submittedName>
        <fullName evidence="2">Uncharacterized protein</fullName>
    </submittedName>
</protein>
<evidence type="ECO:0000256" key="1">
    <source>
        <dbReference type="SAM" id="MobiDB-lite"/>
    </source>
</evidence>
<dbReference type="EMBL" id="HACG01051789">
    <property type="protein sequence ID" value="CEK98660.1"/>
    <property type="molecule type" value="Transcribed_RNA"/>
</dbReference>
<reference evidence="2" key="1">
    <citation type="submission" date="2014-12" db="EMBL/GenBank/DDBJ databases">
        <title>Insight into the proteome of Arion vulgaris.</title>
        <authorList>
            <person name="Aradska J."/>
            <person name="Bulat T."/>
            <person name="Smidak R."/>
            <person name="Sarate P."/>
            <person name="Gangsoo J."/>
            <person name="Sialana F."/>
            <person name="Bilban M."/>
            <person name="Lubec G."/>
        </authorList>
    </citation>
    <scope>NUCLEOTIDE SEQUENCE</scope>
    <source>
        <tissue evidence="2">Skin</tissue>
    </source>
</reference>
<accession>A0A0B7C2J5</accession>
<evidence type="ECO:0000313" key="2">
    <source>
        <dbReference type="EMBL" id="CEK98660.1"/>
    </source>
</evidence>
<feature type="non-terminal residue" evidence="2">
    <location>
        <position position="1"/>
    </location>
</feature>
<sequence>ESNGINISVGREIDEVEGITHLLLENDILMKDNCEAPELIKESLVKTSNFYMEDSNVEDLNACGDSQRSSDKALSLANSDTQSLSK</sequence>
<feature type="compositionally biased region" description="Polar residues" evidence="1">
    <location>
        <begin position="76"/>
        <end position="86"/>
    </location>
</feature>
<dbReference type="AlphaFoldDB" id="A0A0B7C2J5"/>
<feature type="non-terminal residue" evidence="2">
    <location>
        <position position="86"/>
    </location>
</feature>
<name>A0A0B7C2J5_9EUPU</name>